<proteinExistence type="predicted"/>
<evidence type="ECO:0000259" key="2">
    <source>
        <dbReference type="Pfam" id="PF14021"/>
    </source>
</evidence>
<gene>
    <name evidence="3" type="ORF">B0T22DRAFT_527579</name>
</gene>
<dbReference type="InterPro" id="IPR053024">
    <property type="entry name" value="Fungal_surface_NADase"/>
</dbReference>
<organism evidence="3 4">
    <name type="scientific">Podospora appendiculata</name>
    <dbReference type="NCBI Taxonomy" id="314037"/>
    <lineage>
        <taxon>Eukaryota</taxon>
        <taxon>Fungi</taxon>
        <taxon>Dikarya</taxon>
        <taxon>Ascomycota</taxon>
        <taxon>Pezizomycotina</taxon>
        <taxon>Sordariomycetes</taxon>
        <taxon>Sordariomycetidae</taxon>
        <taxon>Sordariales</taxon>
        <taxon>Podosporaceae</taxon>
        <taxon>Podospora</taxon>
    </lineage>
</organism>
<feature type="signal peptide" evidence="1">
    <location>
        <begin position="1"/>
        <end position="23"/>
    </location>
</feature>
<keyword evidence="4" id="KW-1185">Reference proteome</keyword>
<sequence>MKSPALIATILTAIISLPATATATPCNKHSKTYCIGTNYNQTLEKDYVCGDSRLGPVKLPNRLPLDSLLDIYDRFGGLCPGPFLAAYFNTTLGWWNYPPEAGFSLSTAGVAIRGNITLPAGTLIDRFGSEYGTYVSPAAAPYMQRALPPSNLDTPQDNPQFPYNYHVYRVVQPLVVLAGPIAPWFGQPGQGVQYMIYSNVMTLVNQGFLKREDPAALIARR</sequence>
<protein>
    <recommendedName>
        <fullName evidence="2">TNT domain-containing protein</fullName>
    </recommendedName>
</protein>
<dbReference type="PANTHER" id="PTHR42059">
    <property type="entry name" value="TNT DOMAIN-CONTAINING PROTEIN"/>
    <property type="match status" value="1"/>
</dbReference>
<dbReference type="PANTHER" id="PTHR42059:SF1">
    <property type="entry name" value="TNT DOMAIN-CONTAINING PROTEIN"/>
    <property type="match status" value="1"/>
</dbReference>
<reference evidence="3" key="2">
    <citation type="submission" date="2023-06" db="EMBL/GenBank/DDBJ databases">
        <authorList>
            <consortium name="Lawrence Berkeley National Laboratory"/>
            <person name="Haridas S."/>
            <person name="Hensen N."/>
            <person name="Bonometti L."/>
            <person name="Westerberg I."/>
            <person name="Brannstrom I.O."/>
            <person name="Guillou S."/>
            <person name="Cros-Aarteil S."/>
            <person name="Calhoun S."/>
            <person name="Kuo A."/>
            <person name="Mondo S."/>
            <person name="Pangilinan J."/>
            <person name="Riley R."/>
            <person name="Labutti K."/>
            <person name="Andreopoulos B."/>
            <person name="Lipzen A."/>
            <person name="Chen C."/>
            <person name="Yanf M."/>
            <person name="Daum C."/>
            <person name="Ng V."/>
            <person name="Clum A."/>
            <person name="Steindorff A."/>
            <person name="Ohm R."/>
            <person name="Martin F."/>
            <person name="Silar P."/>
            <person name="Natvig D."/>
            <person name="Lalanne C."/>
            <person name="Gautier V."/>
            <person name="Ament-Velasquez S.L."/>
            <person name="Kruys A."/>
            <person name="Hutchinson M.I."/>
            <person name="Powell A.J."/>
            <person name="Barry K."/>
            <person name="Miller A.N."/>
            <person name="Grigoriev I.V."/>
            <person name="Debuchy R."/>
            <person name="Gladieux P."/>
            <person name="Thoren M.H."/>
            <person name="Johannesson H."/>
        </authorList>
    </citation>
    <scope>NUCLEOTIDE SEQUENCE</scope>
    <source>
        <strain evidence="3">CBS 314.62</strain>
    </source>
</reference>
<dbReference type="GO" id="GO:0050135">
    <property type="term" value="F:NADP+ nucleosidase activity"/>
    <property type="evidence" value="ECO:0007669"/>
    <property type="project" value="InterPro"/>
</dbReference>
<dbReference type="AlphaFoldDB" id="A0AAE0X8I8"/>
<dbReference type="InterPro" id="IPR025331">
    <property type="entry name" value="TNT"/>
</dbReference>
<feature type="chain" id="PRO_5042188882" description="TNT domain-containing protein" evidence="1">
    <location>
        <begin position="24"/>
        <end position="221"/>
    </location>
</feature>
<reference evidence="3" key="1">
    <citation type="journal article" date="2023" name="Mol. Phylogenet. Evol.">
        <title>Genome-scale phylogeny and comparative genomics of the fungal order Sordariales.</title>
        <authorList>
            <person name="Hensen N."/>
            <person name="Bonometti L."/>
            <person name="Westerberg I."/>
            <person name="Brannstrom I.O."/>
            <person name="Guillou S."/>
            <person name="Cros-Aarteil S."/>
            <person name="Calhoun S."/>
            <person name="Haridas S."/>
            <person name="Kuo A."/>
            <person name="Mondo S."/>
            <person name="Pangilinan J."/>
            <person name="Riley R."/>
            <person name="LaButti K."/>
            <person name="Andreopoulos B."/>
            <person name="Lipzen A."/>
            <person name="Chen C."/>
            <person name="Yan M."/>
            <person name="Daum C."/>
            <person name="Ng V."/>
            <person name="Clum A."/>
            <person name="Steindorff A."/>
            <person name="Ohm R.A."/>
            <person name="Martin F."/>
            <person name="Silar P."/>
            <person name="Natvig D.O."/>
            <person name="Lalanne C."/>
            <person name="Gautier V."/>
            <person name="Ament-Velasquez S.L."/>
            <person name="Kruys A."/>
            <person name="Hutchinson M.I."/>
            <person name="Powell A.J."/>
            <person name="Barry K."/>
            <person name="Miller A.N."/>
            <person name="Grigoriev I.V."/>
            <person name="Debuchy R."/>
            <person name="Gladieux P."/>
            <person name="Hiltunen Thoren M."/>
            <person name="Johannesson H."/>
        </authorList>
    </citation>
    <scope>NUCLEOTIDE SEQUENCE</scope>
    <source>
        <strain evidence="3">CBS 314.62</strain>
    </source>
</reference>
<accession>A0AAE0X8I8</accession>
<comment type="caution">
    <text evidence="3">The sequence shown here is derived from an EMBL/GenBank/DDBJ whole genome shotgun (WGS) entry which is preliminary data.</text>
</comment>
<name>A0AAE0X8I8_9PEZI</name>
<dbReference type="Pfam" id="PF14021">
    <property type="entry name" value="TNT"/>
    <property type="match status" value="1"/>
</dbReference>
<dbReference type="EMBL" id="JAULSO010000002">
    <property type="protein sequence ID" value="KAK3687999.1"/>
    <property type="molecule type" value="Genomic_DNA"/>
</dbReference>
<evidence type="ECO:0000313" key="3">
    <source>
        <dbReference type="EMBL" id="KAK3687999.1"/>
    </source>
</evidence>
<evidence type="ECO:0000313" key="4">
    <source>
        <dbReference type="Proteomes" id="UP001270362"/>
    </source>
</evidence>
<keyword evidence="1" id="KW-0732">Signal</keyword>
<dbReference type="Proteomes" id="UP001270362">
    <property type="component" value="Unassembled WGS sequence"/>
</dbReference>
<evidence type="ECO:0000256" key="1">
    <source>
        <dbReference type="SAM" id="SignalP"/>
    </source>
</evidence>
<feature type="domain" description="TNT" evidence="2">
    <location>
        <begin position="117"/>
        <end position="211"/>
    </location>
</feature>